<sequence>MKILFLHTLASNITLFKPLAATSLPKHDIFHDVQESFLSNIRKTGPTPSIVKQIQGYLNQQLTQGYDFIVCTCSTLGPIVDAYPDNRVFRVDRPMAEQTIGYSQILVAVTLESTIEPTRTLLESCNNHSQFEFLFIPAAWEHYVAGSTQAFNSSIANTITEHRTHSTNRYDAILLAQASMAYALADCQFDITVLSSPQSCLNYLEKQLE</sequence>
<reference evidence="2" key="1">
    <citation type="submission" date="2016-06" db="EMBL/GenBank/DDBJ databases">
        <authorList>
            <person name="Rodrigo-Torres L."/>
            <person name="Arahal R.D."/>
            <person name="Lucena T."/>
        </authorList>
    </citation>
    <scope>NUCLEOTIDE SEQUENCE [LARGE SCALE GENOMIC DNA]</scope>
    <source>
        <strain evidence="2">CECT8203</strain>
    </source>
</reference>
<accession>A0A240EI11</accession>
<dbReference type="AlphaFoldDB" id="A0A240EI11"/>
<dbReference type="RefSeq" id="WP_096993344.1">
    <property type="nucleotide sequence ID" value="NZ_JBHSII010000011.1"/>
</dbReference>
<evidence type="ECO:0000313" key="2">
    <source>
        <dbReference type="Proteomes" id="UP000219336"/>
    </source>
</evidence>
<gene>
    <name evidence="1" type="ORF">VTH8203_01759</name>
</gene>
<evidence type="ECO:0000313" key="1">
    <source>
        <dbReference type="EMBL" id="SNX48141.1"/>
    </source>
</evidence>
<proteinExistence type="predicted"/>
<dbReference type="Proteomes" id="UP000219336">
    <property type="component" value="Unassembled WGS sequence"/>
</dbReference>
<keyword evidence="2" id="KW-1185">Reference proteome</keyword>
<name>A0A240EI11_9VIBR</name>
<organism evidence="1 2">
    <name type="scientific">Vibrio thalassae</name>
    <dbReference type="NCBI Taxonomy" id="1243014"/>
    <lineage>
        <taxon>Bacteria</taxon>
        <taxon>Pseudomonadati</taxon>
        <taxon>Pseudomonadota</taxon>
        <taxon>Gammaproteobacteria</taxon>
        <taxon>Vibrionales</taxon>
        <taxon>Vibrionaceae</taxon>
        <taxon>Vibrio</taxon>
    </lineage>
</organism>
<evidence type="ECO:0008006" key="3">
    <source>
        <dbReference type="Google" id="ProtNLM"/>
    </source>
</evidence>
<dbReference type="EMBL" id="OANU01000022">
    <property type="protein sequence ID" value="SNX48141.1"/>
    <property type="molecule type" value="Genomic_DNA"/>
</dbReference>
<dbReference type="OrthoDB" id="978447at2"/>
<protein>
    <recommendedName>
        <fullName evidence="3">Asp/Glu/Hydantoin racemase</fullName>
    </recommendedName>
</protein>